<feature type="domain" description="EF-hand" evidence="4">
    <location>
        <begin position="178"/>
        <end position="213"/>
    </location>
</feature>
<dbReference type="CDD" id="cd00051">
    <property type="entry name" value="EFh"/>
    <property type="match status" value="1"/>
</dbReference>
<reference evidence="6" key="1">
    <citation type="submission" date="2015-02" db="EMBL/GenBank/DDBJ databases">
        <authorList>
            <person name="Gon?alves P."/>
        </authorList>
    </citation>
    <scope>NUCLEOTIDE SEQUENCE [LARGE SCALE GENOMIC DNA]</scope>
</reference>
<evidence type="ECO:0000256" key="2">
    <source>
        <dbReference type="ARBA" id="ARBA00022837"/>
    </source>
</evidence>
<dbReference type="SUPFAM" id="SSF47473">
    <property type="entry name" value="EF-hand"/>
    <property type="match status" value="1"/>
</dbReference>
<accession>A0A0D6EN64</accession>
<evidence type="ECO:0000256" key="1">
    <source>
        <dbReference type="ARBA" id="ARBA00022729"/>
    </source>
</evidence>
<dbReference type="OrthoDB" id="289247at2759"/>
<proteinExistence type="predicted"/>
<evidence type="ECO:0000313" key="5">
    <source>
        <dbReference type="EMBL" id="CEQ41492.1"/>
    </source>
</evidence>
<protein>
    <submittedName>
        <fullName evidence="5">SPOSA6832_03204-mRNA-1:cds</fullName>
    </submittedName>
</protein>
<evidence type="ECO:0000313" key="6">
    <source>
        <dbReference type="Proteomes" id="UP000243876"/>
    </source>
</evidence>
<keyword evidence="1" id="KW-0732">Signal</keyword>
<dbReference type="InterPro" id="IPR018247">
    <property type="entry name" value="EF_Hand_1_Ca_BS"/>
</dbReference>
<dbReference type="AlphaFoldDB" id="A0A0D6EN64"/>
<dbReference type="InterPro" id="IPR002048">
    <property type="entry name" value="EF_hand_dom"/>
</dbReference>
<dbReference type="Pfam" id="PF13499">
    <property type="entry name" value="EF-hand_7"/>
    <property type="match status" value="1"/>
</dbReference>
<organism evidence="5 6">
    <name type="scientific">Sporidiobolus salmonicolor</name>
    <name type="common">Yeast-like fungus</name>
    <name type="synonym">Sporobolomyces salmonicolor</name>
    <dbReference type="NCBI Taxonomy" id="5005"/>
    <lineage>
        <taxon>Eukaryota</taxon>
        <taxon>Fungi</taxon>
        <taxon>Dikarya</taxon>
        <taxon>Basidiomycota</taxon>
        <taxon>Pucciniomycotina</taxon>
        <taxon>Microbotryomycetes</taxon>
        <taxon>Sporidiobolales</taxon>
        <taxon>Sporidiobolaceae</taxon>
        <taxon>Sporobolomyces</taxon>
    </lineage>
</organism>
<keyword evidence="6" id="KW-1185">Reference proteome</keyword>
<keyword evidence="2" id="KW-0106">Calcium</keyword>
<dbReference type="PROSITE" id="PS50222">
    <property type="entry name" value="EF_HAND_2"/>
    <property type="match status" value="2"/>
</dbReference>
<dbReference type="InterPro" id="IPR040250">
    <property type="entry name" value="Nucleobindin"/>
</dbReference>
<dbReference type="GO" id="GO:0070062">
    <property type="term" value="C:extracellular exosome"/>
    <property type="evidence" value="ECO:0007669"/>
    <property type="project" value="TreeGrafter"/>
</dbReference>
<evidence type="ECO:0000259" key="4">
    <source>
        <dbReference type="PROSITE" id="PS50222"/>
    </source>
</evidence>
<dbReference type="GO" id="GO:0005793">
    <property type="term" value="C:endoplasmic reticulum-Golgi intermediate compartment"/>
    <property type="evidence" value="ECO:0007669"/>
    <property type="project" value="TreeGrafter"/>
</dbReference>
<dbReference type="InterPro" id="IPR011992">
    <property type="entry name" value="EF-hand-dom_pair"/>
</dbReference>
<dbReference type="PANTHER" id="PTHR19237:SF20">
    <property type="entry name" value="NUCLEOBINDIN 1"/>
    <property type="match status" value="1"/>
</dbReference>
<dbReference type="Proteomes" id="UP000243876">
    <property type="component" value="Unassembled WGS sequence"/>
</dbReference>
<dbReference type="PANTHER" id="PTHR19237">
    <property type="entry name" value="NUCLEOBINDIN"/>
    <property type="match status" value="1"/>
</dbReference>
<dbReference type="PROSITE" id="PS00018">
    <property type="entry name" value="EF_HAND_1"/>
    <property type="match status" value="2"/>
</dbReference>
<feature type="domain" description="EF-hand" evidence="4">
    <location>
        <begin position="129"/>
        <end position="164"/>
    </location>
</feature>
<dbReference type="GO" id="GO:0005509">
    <property type="term" value="F:calcium ion binding"/>
    <property type="evidence" value="ECO:0007669"/>
    <property type="project" value="InterPro"/>
</dbReference>
<name>A0A0D6EN64_SPOSA</name>
<gene>
    <name evidence="5" type="primary">SPOSA6832_03204</name>
</gene>
<dbReference type="EMBL" id="CENE01000014">
    <property type="protein sequence ID" value="CEQ41492.1"/>
    <property type="molecule type" value="Genomic_DNA"/>
</dbReference>
<feature type="non-terminal residue" evidence="5">
    <location>
        <position position="1"/>
    </location>
</feature>
<sequence length="455" mass="50416">MGKGGWSEVVRARVWVGRRLRYGEEDVGDTVRSIPGPASARLASSLFSASTSCSSTTLRPSFPLVSSAQIDPFNPTPLYGFDSRKMKATRAALLPLFAALACAHGDHAEVEENPDATYAELHMAQEHHMDSFDIQAFFHLHDLNRDGVLDRNELESVYGVHHEKRKKGAKSVEVHTQQAKDIVQAVLDRLDTNQDGVLTMREFVAGGVGGLPNFKGVEHLGHHYDAEGEYFLHHEEKYHNTPDTQREEDYIHPEGAFLSLPFYSQSTSALTPHPTALPDIEHFMSHEQIEAEEEERVAVFTGEEPDIPADAAVTPEDVQQHIFNELNGLPDEPTEAERASDAELDASRPVPPSAGEEKRTRPVFMANSGKPSSQASARASVEEEARRERAEFAKLQAAKFGKDVREASKRGEWGAGQAAFERPRDAADRLRKNIPYKYKNLVDSPVSQVAHTPPD</sequence>
<evidence type="ECO:0000256" key="3">
    <source>
        <dbReference type="SAM" id="MobiDB-lite"/>
    </source>
</evidence>
<feature type="region of interest" description="Disordered" evidence="3">
    <location>
        <begin position="327"/>
        <end position="384"/>
    </location>
</feature>
<dbReference type="Gene3D" id="1.10.238.10">
    <property type="entry name" value="EF-hand"/>
    <property type="match status" value="1"/>
</dbReference>